<proteinExistence type="predicted"/>
<feature type="region of interest" description="Disordered" evidence="1">
    <location>
        <begin position="45"/>
        <end position="93"/>
    </location>
</feature>
<sequence>MSYLNPGVTRKKIKYLAAQKGGNRMPFPIKDHAITIPATVLKKSDAPAKATKKRASNSKPKISKKAAVDKPVPRISKKAAVDKPVRKKPAQRRIRRLIKNSRLYQQTGFTYNCSTFPGVSTPIISLPPFNFGNESTTNYSNLPSSSFTSYNPSSNVTYSKVESTSSSADIKNGDQTKSENVIPSEMDELHVKSVESVSSALLKFIENIKSSRNQSSLKMEEPTSCF</sequence>
<dbReference type="Proteomes" id="UP000887578">
    <property type="component" value="Unplaced"/>
</dbReference>
<protein>
    <submittedName>
        <fullName evidence="3">Uncharacterized protein</fullName>
    </submittedName>
</protein>
<evidence type="ECO:0000256" key="1">
    <source>
        <dbReference type="SAM" id="MobiDB-lite"/>
    </source>
</evidence>
<dbReference type="AlphaFoldDB" id="A0A914PF48"/>
<reference evidence="3" key="1">
    <citation type="submission" date="2022-11" db="UniProtKB">
        <authorList>
            <consortium name="WormBaseParasite"/>
        </authorList>
    </citation>
    <scope>IDENTIFICATION</scope>
</reference>
<accession>A0A914PF48</accession>
<feature type="compositionally biased region" description="Basic residues" evidence="1">
    <location>
        <begin position="50"/>
        <end position="64"/>
    </location>
</feature>
<organism evidence="2 3">
    <name type="scientific">Panagrolaimus davidi</name>
    <dbReference type="NCBI Taxonomy" id="227884"/>
    <lineage>
        <taxon>Eukaryota</taxon>
        <taxon>Metazoa</taxon>
        <taxon>Ecdysozoa</taxon>
        <taxon>Nematoda</taxon>
        <taxon>Chromadorea</taxon>
        <taxon>Rhabditida</taxon>
        <taxon>Tylenchina</taxon>
        <taxon>Panagrolaimomorpha</taxon>
        <taxon>Panagrolaimoidea</taxon>
        <taxon>Panagrolaimidae</taxon>
        <taxon>Panagrolaimus</taxon>
    </lineage>
</organism>
<evidence type="ECO:0000313" key="2">
    <source>
        <dbReference type="Proteomes" id="UP000887578"/>
    </source>
</evidence>
<name>A0A914PF48_9BILA</name>
<evidence type="ECO:0000313" key="3">
    <source>
        <dbReference type="WBParaSite" id="PDA_v2.g16858.t1"/>
    </source>
</evidence>
<dbReference type="WBParaSite" id="PDA_v2.g16858.t1">
    <property type="protein sequence ID" value="PDA_v2.g16858.t1"/>
    <property type="gene ID" value="PDA_v2.g16858"/>
</dbReference>
<keyword evidence="2" id="KW-1185">Reference proteome</keyword>